<dbReference type="AlphaFoldDB" id="U2Q029"/>
<dbReference type="InterPro" id="IPR010998">
    <property type="entry name" value="Integrase_recombinase_N"/>
</dbReference>
<evidence type="ECO:0000256" key="3">
    <source>
        <dbReference type="ARBA" id="ARBA00022908"/>
    </source>
</evidence>
<comment type="similarity">
    <text evidence="2">Belongs to the 'phage' integrase family.</text>
</comment>
<reference evidence="9 10" key="1">
    <citation type="submission" date="2013-06" db="EMBL/GenBank/DDBJ databases">
        <authorList>
            <person name="Weinstock G."/>
            <person name="Sodergren E."/>
            <person name="Lobos E.A."/>
            <person name="Fulton L."/>
            <person name="Fulton R."/>
            <person name="Courtney L."/>
            <person name="Fronick C."/>
            <person name="O'Laughlin M."/>
            <person name="Godfrey J."/>
            <person name="Wilson R.M."/>
            <person name="Miner T."/>
            <person name="Farmer C."/>
            <person name="Delehaunty K."/>
            <person name="Cordes M."/>
            <person name="Minx P."/>
            <person name="Tomlinson C."/>
            <person name="Chen J."/>
            <person name="Wollam A."/>
            <person name="Pepin K.H."/>
            <person name="Bhonagiri V."/>
            <person name="Zhang X."/>
            <person name="Warren W."/>
            <person name="Mitreva M."/>
            <person name="Mardis E.R."/>
            <person name="Wilson R.K."/>
        </authorList>
    </citation>
    <scope>NUCLEOTIDE SEQUENCE [LARGE SCALE GENOMIC DNA]</scope>
    <source>
        <strain evidence="9 10">ATCC 29099</strain>
    </source>
</reference>
<dbReference type="InterPro" id="IPR044068">
    <property type="entry name" value="CB"/>
</dbReference>
<dbReference type="InterPro" id="IPR004107">
    <property type="entry name" value="Integrase_SAM-like_N"/>
</dbReference>
<dbReference type="InterPro" id="IPR002104">
    <property type="entry name" value="Integrase_catalytic"/>
</dbReference>
<dbReference type="HOGENOM" id="CLU_027562_9_5_9"/>
<evidence type="ECO:0000256" key="4">
    <source>
        <dbReference type="ARBA" id="ARBA00023125"/>
    </source>
</evidence>
<dbReference type="GO" id="GO:0003677">
    <property type="term" value="F:DNA binding"/>
    <property type="evidence" value="ECO:0007669"/>
    <property type="project" value="UniProtKB-UniRule"/>
</dbReference>
<comment type="function">
    <text evidence="1">Site-specific tyrosine recombinase, which acts by catalyzing the cutting and rejoining of the recombining DNA molecules.</text>
</comment>
<evidence type="ECO:0000313" key="10">
    <source>
        <dbReference type="Proteomes" id="UP000016608"/>
    </source>
</evidence>
<dbReference type="PROSITE" id="PS51898">
    <property type="entry name" value="TYR_RECOMBINASE"/>
    <property type="match status" value="1"/>
</dbReference>
<dbReference type="EMBL" id="AWVJ01000065">
    <property type="protein sequence ID" value="ERK49701.1"/>
    <property type="molecule type" value="Genomic_DNA"/>
</dbReference>
<dbReference type="InterPro" id="IPR013762">
    <property type="entry name" value="Integrase-like_cat_sf"/>
</dbReference>
<evidence type="ECO:0000259" key="8">
    <source>
        <dbReference type="PROSITE" id="PS51900"/>
    </source>
</evidence>
<keyword evidence="4 6" id="KW-0238">DNA-binding</keyword>
<gene>
    <name evidence="9" type="ORF">HMPREF0373_01006</name>
</gene>
<dbReference type="GO" id="GO:0006310">
    <property type="term" value="P:DNA recombination"/>
    <property type="evidence" value="ECO:0007669"/>
    <property type="project" value="UniProtKB-KW"/>
</dbReference>
<evidence type="ECO:0000256" key="2">
    <source>
        <dbReference type="ARBA" id="ARBA00008857"/>
    </source>
</evidence>
<dbReference type="Gene3D" id="1.10.443.10">
    <property type="entry name" value="Intergrase catalytic core"/>
    <property type="match status" value="1"/>
</dbReference>
<protein>
    <submittedName>
        <fullName evidence="9">Integron integrase</fullName>
    </submittedName>
</protein>
<dbReference type="Pfam" id="PF13495">
    <property type="entry name" value="Phage_int_SAM_4"/>
    <property type="match status" value="1"/>
</dbReference>
<evidence type="ECO:0000256" key="5">
    <source>
        <dbReference type="ARBA" id="ARBA00023172"/>
    </source>
</evidence>
<evidence type="ECO:0000259" key="7">
    <source>
        <dbReference type="PROSITE" id="PS51898"/>
    </source>
</evidence>
<dbReference type="PATRIC" id="fig|1256908.3.peg.921"/>
<dbReference type="InterPro" id="IPR050090">
    <property type="entry name" value="Tyrosine_recombinase_XerCD"/>
</dbReference>
<sequence length="285" mass="32784">MEDFIMYEEIFNQIRSAANKRNLKDSTIHAYCTSVAHFLNHTAKDIDALTTDDVDTFLTEKKLSGISPETYNHYHSGIRFFYKKVLKMNWDDDDIPRMKRDRKLPAVLTKAEISAILDATPNLKHKAMIATMYSGGLRVSEVTHLHYDDISRTNKTIHIRDGKSRSDRYTLLADRTLEILTEYWFQCGRPRGILFPSSWTGDYLTKDSVIQFFRESAEKAGIQKHVSTHCLRHSFASHLFESGCDIKYIQALLGHRDPKSTEIYLHVSNKTLLGIKSPFDEMGGE</sequence>
<proteinExistence type="inferred from homology"/>
<comment type="caution">
    <text evidence="9">The sequence shown here is derived from an EMBL/GenBank/DDBJ whole genome shotgun (WGS) entry which is preliminary data.</text>
</comment>
<dbReference type="Proteomes" id="UP000016608">
    <property type="component" value="Unassembled WGS sequence"/>
</dbReference>
<dbReference type="SUPFAM" id="SSF56349">
    <property type="entry name" value="DNA breaking-rejoining enzymes"/>
    <property type="match status" value="1"/>
</dbReference>
<dbReference type="Gene3D" id="1.10.150.130">
    <property type="match status" value="1"/>
</dbReference>
<name>U2Q029_EUBRA</name>
<dbReference type="eggNOG" id="COG4974">
    <property type="taxonomic scope" value="Bacteria"/>
</dbReference>
<dbReference type="PANTHER" id="PTHR30349:SF41">
    <property type="entry name" value="INTEGRASE_RECOMBINASE PROTEIN MJ0367-RELATED"/>
    <property type="match status" value="1"/>
</dbReference>
<evidence type="ECO:0000313" key="9">
    <source>
        <dbReference type="EMBL" id="ERK49701.1"/>
    </source>
</evidence>
<feature type="domain" description="Tyr recombinase" evidence="7">
    <location>
        <begin position="103"/>
        <end position="277"/>
    </location>
</feature>
<accession>U2Q029</accession>
<dbReference type="PROSITE" id="PS51900">
    <property type="entry name" value="CB"/>
    <property type="match status" value="1"/>
</dbReference>
<evidence type="ECO:0000256" key="1">
    <source>
        <dbReference type="ARBA" id="ARBA00003283"/>
    </source>
</evidence>
<keyword evidence="10" id="KW-1185">Reference proteome</keyword>
<dbReference type="Pfam" id="PF00589">
    <property type="entry name" value="Phage_integrase"/>
    <property type="match status" value="1"/>
</dbReference>
<keyword evidence="5" id="KW-0233">DNA recombination</keyword>
<dbReference type="InterPro" id="IPR011010">
    <property type="entry name" value="DNA_brk_join_enz"/>
</dbReference>
<feature type="domain" description="Core-binding (CB)" evidence="8">
    <location>
        <begin position="1"/>
        <end position="86"/>
    </location>
</feature>
<dbReference type="GO" id="GO:0015074">
    <property type="term" value="P:DNA integration"/>
    <property type="evidence" value="ECO:0007669"/>
    <property type="project" value="UniProtKB-KW"/>
</dbReference>
<dbReference type="PANTHER" id="PTHR30349">
    <property type="entry name" value="PHAGE INTEGRASE-RELATED"/>
    <property type="match status" value="1"/>
</dbReference>
<evidence type="ECO:0000256" key="6">
    <source>
        <dbReference type="PROSITE-ProRule" id="PRU01248"/>
    </source>
</evidence>
<organism evidence="9 10">
    <name type="scientific">Eubacterium ramulus ATCC 29099</name>
    <dbReference type="NCBI Taxonomy" id="1256908"/>
    <lineage>
        <taxon>Bacteria</taxon>
        <taxon>Bacillati</taxon>
        <taxon>Bacillota</taxon>
        <taxon>Clostridia</taxon>
        <taxon>Eubacteriales</taxon>
        <taxon>Eubacteriaceae</taxon>
        <taxon>Eubacterium</taxon>
    </lineage>
</organism>
<keyword evidence="3" id="KW-0229">DNA integration</keyword>